<feature type="transmembrane region" description="Helical" evidence="8">
    <location>
        <begin position="148"/>
        <end position="165"/>
    </location>
</feature>
<organism evidence="11 12">
    <name type="scientific">Lichenifustis flavocetrariae</name>
    <dbReference type="NCBI Taxonomy" id="2949735"/>
    <lineage>
        <taxon>Bacteria</taxon>
        <taxon>Pseudomonadati</taxon>
        <taxon>Pseudomonadota</taxon>
        <taxon>Alphaproteobacteria</taxon>
        <taxon>Hyphomicrobiales</taxon>
        <taxon>Lichenihabitantaceae</taxon>
        <taxon>Lichenifustis</taxon>
    </lineage>
</organism>
<keyword evidence="6 8" id="KW-0472">Membrane</keyword>
<keyword evidence="3" id="KW-0997">Cell inner membrane</keyword>
<name>A0AA41Z061_9HYPH</name>
<feature type="domain" description="Threonine/serine exporter-like N-terminal" evidence="9">
    <location>
        <begin position="4"/>
        <end position="131"/>
    </location>
</feature>
<gene>
    <name evidence="11" type="ORF">M8523_27885</name>
</gene>
<sequence>MGGGGQAPALSLLNGAADPQILPVVGVAAFAGGLLRRWMGERLGINNGLAQLFAAALLAGVVGGVATRFHVALDSGLVMMGPLLVLVPGPALMGATFDLAGLRLLIGLARLTYGLLSIVALSAGVLIGAGLADGVAPDPNAPPSDLSWWQDMACAAMASAAYGVFFSIPYRMLALPVIVGALAHGLRWFCLTELHLANASAAGIGCLLVGVVVEPIARRWRLPFAAVGFAAVVAQVPGSFLFRMAAGLVELQRAGAGAPLRLLAGIGADGGTALLTLVAMALGLVIPKSIWMRLDSRRCRAAEHERF</sequence>
<comment type="subcellular location">
    <subcellularLocation>
        <location evidence="1">Cell membrane</location>
        <topology evidence="1">Multi-pass membrane protein</topology>
    </subcellularLocation>
</comment>
<dbReference type="RefSeq" id="WP_282588167.1">
    <property type="nucleotide sequence ID" value="NZ_JAMOIM010000033.1"/>
</dbReference>
<dbReference type="Pfam" id="PF06738">
    <property type="entry name" value="ThrE"/>
    <property type="match status" value="1"/>
</dbReference>
<dbReference type="Proteomes" id="UP001165667">
    <property type="component" value="Unassembled WGS sequence"/>
</dbReference>
<feature type="transmembrane region" description="Helical" evidence="8">
    <location>
        <begin position="113"/>
        <end position="136"/>
    </location>
</feature>
<evidence type="ECO:0000256" key="6">
    <source>
        <dbReference type="ARBA" id="ARBA00023136"/>
    </source>
</evidence>
<keyword evidence="5 8" id="KW-1133">Transmembrane helix</keyword>
<dbReference type="GO" id="GO:0022857">
    <property type="term" value="F:transmembrane transporter activity"/>
    <property type="evidence" value="ECO:0007669"/>
    <property type="project" value="InterPro"/>
</dbReference>
<dbReference type="AlphaFoldDB" id="A0AA41Z061"/>
<protein>
    <submittedName>
        <fullName evidence="11">Threonine/serine exporter family protein</fullName>
    </submittedName>
</protein>
<evidence type="ECO:0000256" key="1">
    <source>
        <dbReference type="ARBA" id="ARBA00004651"/>
    </source>
</evidence>
<evidence type="ECO:0000256" key="3">
    <source>
        <dbReference type="ARBA" id="ARBA00022519"/>
    </source>
</evidence>
<comment type="similarity">
    <text evidence="7">Belongs to the ThrE exporter (TC 2.A.79) family.</text>
</comment>
<evidence type="ECO:0000313" key="12">
    <source>
        <dbReference type="Proteomes" id="UP001165667"/>
    </source>
</evidence>
<dbReference type="GO" id="GO:0015744">
    <property type="term" value="P:succinate transport"/>
    <property type="evidence" value="ECO:0007669"/>
    <property type="project" value="TreeGrafter"/>
</dbReference>
<evidence type="ECO:0000256" key="5">
    <source>
        <dbReference type="ARBA" id="ARBA00022989"/>
    </source>
</evidence>
<dbReference type="InterPro" id="IPR010619">
    <property type="entry name" value="ThrE-like_N"/>
</dbReference>
<accession>A0AA41Z061</accession>
<feature type="transmembrane region" description="Helical" evidence="8">
    <location>
        <begin position="83"/>
        <end position="106"/>
    </location>
</feature>
<feature type="transmembrane region" description="Helical" evidence="8">
    <location>
        <begin position="220"/>
        <end position="242"/>
    </location>
</feature>
<evidence type="ECO:0000259" key="10">
    <source>
        <dbReference type="Pfam" id="PF12821"/>
    </source>
</evidence>
<evidence type="ECO:0000259" key="9">
    <source>
        <dbReference type="Pfam" id="PF06738"/>
    </source>
</evidence>
<evidence type="ECO:0000256" key="2">
    <source>
        <dbReference type="ARBA" id="ARBA00022475"/>
    </source>
</evidence>
<feature type="domain" description="Threonine/Serine exporter ThrE" evidence="10">
    <location>
        <begin position="152"/>
        <end position="290"/>
    </location>
</feature>
<dbReference type="EMBL" id="JAMOIM010000033">
    <property type="protein sequence ID" value="MCW6511789.1"/>
    <property type="molecule type" value="Genomic_DNA"/>
</dbReference>
<feature type="transmembrane region" description="Helical" evidence="8">
    <location>
        <begin position="50"/>
        <end position="71"/>
    </location>
</feature>
<evidence type="ECO:0000256" key="8">
    <source>
        <dbReference type="SAM" id="Phobius"/>
    </source>
</evidence>
<dbReference type="InterPro" id="IPR050539">
    <property type="entry name" value="ThrE_Dicarb/AminoAcid_Exp"/>
</dbReference>
<feature type="transmembrane region" description="Helical" evidence="8">
    <location>
        <begin position="172"/>
        <end position="189"/>
    </location>
</feature>
<feature type="transmembrane region" description="Helical" evidence="8">
    <location>
        <begin position="20"/>
        <end position="38"/>
    </location>
</feature>
<dbReference type="PANTHER" id="PTHR34390:SF1">
    <property type="entry name" value="SUCCINATE TRANSPORTER SUBUNIT YJJB-RELATED"/>
    <property type="match status" value="1"/>
</dbReference>
<proteinExistence type="inferred from homology"/>
<feature type="transmembrane region" description="Helical" evidence="8">
    <location>
        <begin position="262"/>
        <end position="286"/>
    </location>
</feature>
<evidence type="ECO:0000313" key="11">
    <source>
        <dbReference type="EMBL" id="MCW6511789.1"/>
    </source>
</evidence>
<comment type="caution">
    <text evidence="11">The sequence shown here is derived from an EMBL/GenBank/DDBJ whole genome shotgun (WGS) entry which is preliminary data.</text>
</comment>
<dbReference type="Pfam" id="PF12821">
    <property type="entry name" value="ThrE_2"/>
    <property type="match status" value="1"/>
</dbReference>
<evidence type="ECO:0000256" key="4">
    <source>
        <dbReference type="ARBA" id="ARBA00022692"/>
    </source>
</evidence>
<feature type="transmembrane region" description="Helical" evidence="8">
    <location>
        <begin position="195"/>
        <end position="213"/>
    </location>
</feature>
<evidence type="ECO:0000256" key="7">
    <source>
        <dbReference type="ARBA" id="ARBA00034125"/>
    </source>
</evidence>
<keyword evidence="4 8" id="KW-0812">Transmembrane</keyword>
<dbReference type="GO" id="GO:0005886">
    <property type="term" value="C:plasma membrane"/>
    <property type="evidence" value="ECO:0007669"/>
    <property type="project" value="UniProtKB-SubCell"/>
</dbReference>
<dbReference type="PANTHER" id="PTHR34390">
    <property type="entry name" value="UPF0442 PROTEIN YJJB-RELATED"/>
    <property type="match status" value="1"/>
</dbReference>
<dbReference type="InterPro" id="IPR024528">
    <property type="entry name" value="ThrE_2"/>
</dbReference>
<keyword evidence="12" id="KW-1185">Reference proteome</keyword>
<reference evidence="11" key="1">
    <citation type="submission" date="2022-05" db="EMBL/GenBank/DDBJ databases">
        <authorList>
            <person name="Pankratov T."/>
        </authorList>
    </citation>
    <scope>NUCLEOTIDE SEQUENCE</scope>
    <source>
        <strain evidence="11">BP6-180914</strain>
    </source>
</reference>
<keyword evidence="2" id="KW-1003">Cell membrane</keyword>